<dbReference type="EMBL" id="BOMB01000028">
    <property type="protein sequence ID" value="GID14052.1"/>
    <property type="molecule type" value="Genomic_DNA"/>
</dbReference>
<proteinExistence type="predicted"/>
<dbReference type="Pfam" id="PF14100">
    <property type="entry name" value="DUF6807"/>
    <property type="match status" value="1"/>
</dbReference>
<sequence length="293" mass="32015">MTDAHTLADRIVFRHDGTDLATYVFDPDVPAFESPKPYLHPLRTLAGDVVTGYRPHDHRWHKGIQLAVANLNGANLWGGHTYVDGRGYLELPERNGTMRHLGFDAVTGDGLVERLAWHTYDGAEWVTERRELGVSVGADAWTLTFQSELRNVSGTVLRFGSPGTEGLVGSGYGGMFWRGPRSFIGGTVLAGGGLGGDGTDGDTVRGEYAQWLAFRGRHDEVDRTSTLVFATLGRESVPWFVRTEPTPQVSPAPFFHDVVPLAPGATLRLAYRVVVADGTWDRDRIETALAGAR</sequence>
<protein>
    <recommendedName>
        <fullName evidence="3">Methane oxygenase PmoA</fullName>
    </recommendedName>
</protein>
<reference evidence="1" key="1">
    <citation type="submission" date="2021-01" db="EMBL/GenBank/DDBJ databases">
        <title>Whole genome shotgun sequence of Actinocatenispora rupis NBRC 107355.</title>
        <authorList>
            <person name="Komaki H."/>
            <person name="Tamura T."/>
        </authorList>
    </citation>
    <scope>NUCLEOTIDE SEQUENCE</scope>
    <source>
        <strain evidence="1">NBRC 107355</strain>
    </source>
</reference>
<evidence type="ECO:0000313" key="1">
    <source>
        <dbReference type="EMBL" id="GID14052.1"/>
    </source>
</evidence>
<accession>A0A8J3JCN0</accession>
<keyword evidence="2" id="KW-1185">Reference proteome</keyword>
<organism evidence="1 2">
    <name type="scientific">Actinocatenispora rupis</name>
    <dbReference type="NCBI Taxonomy" id="519421"/>
    <lineage>
        <taxon>Bacteria</taxon>
        <taxon>Bacillati</taxon>
        <taxon>Actinomycetota</taxon>
        <taxon>Actinomycetes</taxon>
        <taxon>Micromonosporales</taxon>
        <taxon>Micromonosporaceae</taxon>
        <taxon>Actinocatenispora</taxon>
    </lineage>
</organism>
<dbReference type="InterPro" id="IPR029475">
    <property type="entry name" value="DUF6807"/>
</dbReference>
<dbReference type="Proteomes" id="UP000612808">
    <property type="component" value="Unassembled WGS sequence"/>
</dbReference>
<evidence type="ECO:0008006" key="3">
    <source>
        <dbReference type="Google" id="ProtNLM"/>
    </source>
</evidence>
<comment type="caution">
    <text evidence="1">The sequence shown here is derived from an EMBL/GenBank/DDBJ whole genome shotgun (WGS) entry which is preliminary data.</text>
</comment>
<dbReference type="RefSeq" id="WP_203661628.1">
    <property type="nucleotide sequence ID" value="NZ_BAAAZM010000014.1"/>
</dbReference>
<dbReference type="AlphaFoldDB" id="A0A8J3JCN0"/>
<evidence type="ECO:0000313" key="2">
    <source>
        <dbReference type="Proteomes" id="UP000612808"/>
    </source>
</evidence>
<gene>
    <name evidence="1" type="ORF">Aru02nite_49410</name>
</gene>
<name>A0A8J3JCN0_9ACTN</name>